<dbReference type="GO" id="GO:0004497">
    <property type="term" value="F:monooxygenase activity"/>
    <property type="evidence" value="ECO:0007669"/>
    <property type="project" value="InterPro"/>
</dbReference>
<sequence length="240" mass="28059">MSKTVSTRRGKKNPTDSMNQNSIFQLTVNQVLFLIPLARTEYRLASFLHGKLLCEITHEFTRQSQDCNVVECWHLVLIEFPTSSLNFLRLLLRKLSTKWRILSSKYGYGNCKDGSKLDLRSSNVSLQIFEQFLHDHCSLCWFFWLVLTHPNVDTKILEEIRVNFKIDKEDLLILGVEDLNKLIYLHGNHVPSSVPSNLIHLVVEIMLTQILWCITPYTQWEEWNKYGEKIAWNLSLKSGF</sequence>
<name>A0A445E3B8_ARAHY</name>
<dbReference type="Gene3D" id="1.10.630.10">
    <property type="entry name" value="Cytochrome P450"/>
    <property type="match status" value="1"/>
</dbReference>
<keyword evidence="2" id="KW-1185">Reference proteome</keyword>
<dbReference type="Proteomes" id="UP000289738">
    <property type="component" value="Chromosome A03"/>
</dbReference>
<evidence type="ECO:0000313" key="2">
    <source>
        <dbReference type="Proteomes" id="UP000289738"/>
    </source>
</evidence>
<comment type="caution">
    <text evidence="1">The sequence shown here is derived from an EMBL/GenBank/DDBJ whole genome shotgun (WGS) entry which is preliminary data.</text>
</comment>
<dbReference type="GO" id="GO:0020037">
    <property type="term" value="F:heme binding"/>
    <property type="evidence" value="ECO:0007669"/>
    <property type="project" value="InterPro"/>
</dbReference>
<dbReference type="InterPro" id="IPR036396">
    <property type="entry name" value="Cyt_P450_sf"/>
</dbReference>
<dbReference type="GO" id="GO:0016705">
    <property type="term" value="F:oxidoreductase activity, acting on paired donors, with incorporation or reduction of molecular oxygen"/>
    <property type="evidence" value="ECO:0007669"/>
    <property type="project" value="InterPro"/>
</dbReference>
<evidence type="ECO:0000313" key="1">
    <source>
        <dbReference type="EMBL" id="RYR69927.1"/>
    </source>
</evidence>
<dbReference type="EMBL" id="SDMP01000003">
    <property type="protein sequence ID" value="RYR69927.1"/>
    <property type="molecule type" value="Genomic_DNA"/>
</dbReference>
<dbReference type="AlphaFoldDB" id="A0A445E3B8"/>
<gene>
    <name evidence="1" type="ORF">Ahy_A03g016459</name>
</gene>
<organism evidence="1 2">
    <name type="scientific">Arachis hypogaea</name>
    <name type="common">Peanut</name>
    <dbReference type="NCBI Taxonomy" id="3818"/>
    <lineage>
        <taxon>Eukaryota</taxon>
        <taxon>Viridiplantae</taxon>
        <taxon>Streptophyta</taxon>
        <taxon>Embryophyta</taxon>
        <taxon>Tracheophyta</taxon>
        <taxon>Spermatophyta</taxon>
        <taxon>Magnoliopsida</taxon>
        <taxon>eudicotyledons</taxon>
        <taxon>Gunneridae</taxon>
        <taxon>Pentapetalae</taxon>
        <taxon>rosids</taxon>
        <taxon>fabids</taxon>
        <taxon>Fabales</taxon>
        <taxon>Fabaceae</taxon>
        <taxon>Papilionoideae</taxon>
        <taxon>50 kb inversion clade</taxon>
        <taxon>dalbergioids sensu lato</taxon>
        <taxon>Dalbergieae</taxon>
        <taxon>Pterocarpus clade</taxon>
        <taxon>Arachis</taxon>
    </lineage>
</organism>
<protein>
    <submittedName>
        <fullName evidence="1">Uncharacterized protein</fullName>
    </submittedName>
</protein>
<accession>A0A445E3B8</accession>
<dbReference type="GO" id="GO:0005506">
    <property type="term" value="F:iron ion binding"/>
    <property type="evidence" value="ECO:0007669"/>
    <property type="project" value="InterPro"/>
</dbReference>
<reference evidence="1 2" key="1">
    <citation type="submission" date="2019-01" db="EMBL/GenBank/DDBJ databases">
        <title>Sequencing of cultivated peanut Arachis hypogaea provides insights into genome evolution and oil improvement.</title>
        <authorList>
            <person name="Chen X."/>
        </authorList>
    </citation>
    <scope>NUCLEOTIDE SEQUENCE [LARGE SCALE GENOMIC DNA]</scope>
    <source>
        <strain evidence="2">cv. Fuhuasheng</strain>
        <tissue evidence="1">Leaves</tissue>
    </source>
</reference>
<proteinExistence type="predicted"/>